<dbReference type="RefSeq" id="WP_041499658.1">
    <property type="nucleotide sequence ID" value="NZ_BJDV01000001.1"/>
</dbReference>
<dbReference type="PROSITE" id="PS50977">
    <property type="entry name" value="HTH_TETR_2"/>
    <property type="match status" value="1"/>
</dbReference>
<feature type="DNA-binding region" description="H-T-H motif" evidence="2">
    <location>
        <begin position="34"/>
        <end position="53"/>
    </location>
</feature>
<dbReference type="Proteomes" id="UP000061546">
    <property type="component" value="Chromosome"/>
</dbReference>
<gene>
    <name evidence="4" type="ORF">JP39_06815</name>
</gene>
<dbReference type="KEGG" id="lhi:JP39_06815"/>
<dbReference type="InterPro" id="IPR009057">
    <property type="entry name" value="Homeodomain-like_sf"/>
</dbReference>
<evidence type="ECO:0000313" key="5">
    <source>
        <dbReference type="Proteomes" id="UP000061546"/>
    </source>
</evidence>
<evidence type="ECO:0000256" key="2">
    <source>
        <dbReference type="PROSITE-ProRule" id="PRU00335"/>
    </source>
</evidence>
<dbReference type="Pfam" id="PF00440">
    <property type="entry name" value="TetR_N"/>
    <property type="match status" value="1"/>
</dbReference>
<sequence length="180" mass="21026">MVSTTFENLNESKKSLITDALLNEFSNHSLTDAQVSRIVKESGIARGAFYKYFDDLNDAYHYLYSYALKDIHQSIVTDSSQKLRPDEYVEQVRDFIERSYRSRYFSLVKMHLLHNESLFLTPFNNHMITENEFHWATQVMIHDAIKQIMLDPSNKEIILKKLGRVLNALAKEDDKNVSIT</sequence>
<dbReference type="GO" id="GO:0003677">
    <property type="term" value="F:DNA binding"/>
    <property type="evidence" value="ECO:0007669"/>
    <property type="project" value="UniProtKB-UniRule"/>
</dbReference>
<evidence type="ECO:0000256" key="1">
    <source>
        <dbReference type="ARBA" id="ARBA00023125"/>
    </source>
</evidence>
<dbReference type="OrthoDB" id="9812484at2"/>
<dbReference type="EMBL" id="CP012559">
    <property type="protein sequence ID" value="ALB29099.1"/>
    <property type="molecule type" value="Genomic_DNA"/>
</dbReference>
<dbReference type="InterPro" id="IPR001647">
    <property type="entry name" value="HTH_TetR"/>
</dbReference>
<feature type="domain" description="HTH tetR-type" evidence="3">
    <location>
        <begin position="11"/>
        <end position="71"/>
    </location>
</feature>
<dbReference type="Gene3D" id="1.10.357.10">
    <property type="entry name" value="Tetracycline Repressor, domain 2"/>
    <property type="match status" value="1"/>
</dbReference>
<evidence type="ECO:0000259" key="3">
    <source>
        <dbReference type="PROSITE" id="PS50977"/>
    </source>
</evidence>
<reference evidence="4 5" key="1">
    <citation type="submission" date="2015-08" db="EMBL/GenBank/DDBJ databases">
        <title>Genomic sequence of Lactobacillus heilongjiangensis DSM 28069, isolated from Chinese traditional pickle.</title>
        <authorList>
            <person name="Jiang X."/>
            <person name="Zheng B."/>
            <person name="Cheng H."/>
        </authorList>
    </citation>
    <scope>NUCLEOTIDE SEQUENCE [LARGE SCALE GENOMIC DNA]</scope>
    <source>
        <strain evidence="4 5">DSM 28069</strain>
    </source>
</reference>
<protein>
    <recommendedName>
        <fullName evidence="3">HTH tetR-type domain-containing protein</fullName>
    </recommendedName>
</protein>
<proteinExistence type="predicted"/>
<dbReference type="AlphaFoldDB" id="A0A0K2LCS3"/>
<dbReference type="SUPFAM" id="SSF46689">
    <property type="entry name" value="Homeodomain-like"/>
    <property type="match status" value="1"/>
</dbReference>
<keyword evidence="1 2" id="KW-0238">DNA-binding</keyword>
<keyword evidence="5" id="KW-1185">Reference proteome</keyword>
<organism evidence="4 5">
    <name type="scientific">Companilactobacillus heilongjiangensis</name>
    <dbReference type="NCBI Taxonomy" id="1074467"/>
    <lineage>
        <taxon>Bacteria</taxon>
        <taxon>Bacillati</taxon>
        <taxon>Bacillota</taxon>
        <taxon>Bacilli</taxon>
        <taxon>Lactobacillales</taxon>
        <taxon>Lactobacillaceae</taxon>
        <taxon>Companilactobacillus</taxon>
    </lineage>
</organism>
<name>A0A0K2LCS3_9LACO</name>
<evidence type="ECO:0000313" key="4">
    <source>
        <dbReference type="EMBL" id="ALB29099.1"/>
    </source>
</evidence>
<accession>A0A0K2LCS3</accession>
<dbReference type="STRING" id="1074467.JP39_06815"/>